<proteinExistence type="predicted"/>
<gene>
    <name evidence="2" type="ORF">OC842_004740</name>
</gene>
<protein>
    <submittedName>
        <fullName evidence="2">Uncharacterized protein</fullName>
    </submittedName>
</protein>
<feature type="signal peptide" evidence="1">
    <location>
        <begin position="1"/>
        <end position="19"/>
    </location>
</feature>
<dbReference type="EMBL" id="JAPDMQ010000295">
    <property type="protein sequence ID" value="KAK0527831.1"/>
    <property type="molecule type" value="Genomic_DNA"/>
</dbReference>
<comment type="caution">
    <text evidence="2">The sequence shown here is derived from an EMBL/GenBank/DDBJ whole genome shotgun (WGS) entry which is preliminary data.</text>
</comment>
<sequence length="483" mass="49921">MQLFKSLFLATVAASTALAVSSGIEAGIKAHAGSSNLEGRRLERRGPIHDAISILENKKKVGSDFCSTFLHLPPYAATKTITTTKTLTKQVPLSTTTVKTVLTSTGTPVVVVGTTAVIVPVTPTVDITSVTAVPSTSTVSTITSVLTQFTTVATQVVTVTASGTATTVIPRNAPRPHDSSRTRLPYWLNQYSCPQVSKACSHVVKPRTTTVTKTASTTVTVKSGVVSVGQISTAVVTPTSTSITTVTSTSTAAAVTSTVVSASSSLIPVTATVDATTVISVTATATTTVTLPPPPPATAKARILLKKASDGTFFGYIGESSGPGYHNPVQSPDDAQIVSFPADFLVTGGPVNFAIENAYPNLGGIVGSGSSSNDLSSSSLNYVYILALLPVPANSQSTDTTGTAFSSAGYNAKYESQIWKLDVATNAVTIDWTNSDGRVFSSSTLFWDATVGYLGWTGNLGLFQNKFSGESVTGLTATLQLIT</sequence>
<reference evidence="2" key="1">
    <citation type="journal article" date="2023" name="PhytoFront">
        <title>Draft Genome Resources of Seven Strains of Tilletia horrida, Causal Agent of Kernel Smut of Rice.</title>
        <authorList>
            <person name="Khanal S."/>
            <person name="Antony Babu S."/>
            <person name="Zhou X.G."/>
        </authorList>
    </citation>
    <scope>NUCLEOTIDE SEQUENCE</scope>
    <source>
        <strain evidence="2">TX3</strain>
    </source>
</reference>
<keyword evidence="1" id="KW-0732">Signal</keyword>
<evidence type="ECO:0000313" key="3">
    <source>
        <dbReference type="Proteomes" id="UP001176521"/>
    </source>
</evidence>
<feature type="chain" id="PRO_5042914681" evidence="1">
    <location>
        <begin position="20"/>
        <end position="483"/>
    </location>
</feature>
<dbReference type="AlphaFoldDB" id="A0AAN6JQ02"/>
<name>A0AAN6JQ02_9BASI</name>
<evidence type="ECO:0000313" key="2">
    <source>
        <dbReference type="EMBL" id="KAK0527831.1"/>
    </source>
</evidence>
<evidence type="ECO:0000256" key="1">
    <source>
        <dbReference type="SAM" id="SignalP"/>
    </source>
</evidence>
<organism evidence="2 3">
    <name type="scientific">Tilletia horrida</name>
    <dbReference type="NCBI Taxonomy" id="155126"/>
    <lineage>
        <taxon>Eukaryota</taxon>
        <taxon>Fungi</taxon>
        <taxon>Dikarya</taxon>
        <taxon>Basidiomycota</taxon>
        <taxon>Ustilaginomycotina</taxon>
        <taxon>Exobasidiomycetes</taxon>
        <taxon>Tilletiales</taxon>
        <taxon>Tilletiaceae</taxon>
        <taxon>Tilletia</taxon>
    </lineage>
</organism>
<dbReference type="Proteomes" id="UP001176521">
    <property type="component" value="Unassembled WGS sequence"/>
</dbReference>
<keyword evidence="3" id="KW-1185">Reference proteome</keyword>
<accession>A0AAN6JQ02</accession>